<reference evidence="2" key="1">
    <citation type="submission" date="2020-10" db="EMBL/GenBank/DDBJ databases">
        <title>Connecting structure to function with the recovery of over 1000 high-quality activated sludge metagenome-assembled genomes encoding full-length rRNA genes using long-read sequencing.</title>
        <authorList>
            <person name="Singleton C.M."/>
            <person name="Petriglieri F."/>
            <person name="Kristensen J.M."/>
            <person name="Kirkegaard R.H."/>
            <person name="Michaelsen T.Y."/>
            <person name="Andersen M.H."/>
            <person name="Karst S.M."/>
            <person name="Dueholm M.S."/>
            <person name="Nielsen P.H."/>
            <person name="Albertsen M."/>
        </authorList>
    </citation>
    <scope>NUCLEOTIDE SEQUENCE</scope>
    <source>
        <strain evidence="2">Bjer_18-Q3-R1-45_BAT3C.347</strain>
    </source>
</reference>
<evidence type="ECO:0000313" key="2">
    <source>
        <dbReference type="EMBL" id="MBK6974324.1"/>
    </source>
</evidence>
<dbReference type="AlphaFoldDB" id="A0A9D7E534"/>
<evidence type="ECO:0000256" key="1">
    <source>
        <dbReference type="SAM" id="SignalP"/>
    </source>
</evidence>
<feature type="signal peptide" evidence="1">
    <location>
        <begin position="1"/>
        <end position="37"/>
    </location>
</feature>
<feature type="chain" id="PRO_5038811814" evidence="1">
    <location>
        <begin position="38"/>
        <end position="240"/>
    </location>
</feature>
<proteinExistence type="predicted"/>
<keyword evidence="1" id="KW-0732">Signal</keyword>
<sequence length="240" mass="26272">MREGFSGRPALSARADPPYPVRFLLCLLLSLASAAQADDSVPFCYNYGCGVEAEVRFDARQMAQVREQLQGAADAADERRRLAVVLGSLYGWAGEQLPIRADKGGDYADDGVEGRMDCIDHATTTTRLLRLLEAHGWLRHHRVIEQARRSFLILQHFSAVIEQRVAPVAQGEAEPVGDWCVGCYGEGGSVFAGPQSRNEQPAPDPVMDARWAVDTWFRDNGAPAVVMPLATWLGGAYPDD</sequence>
<dbReference type="EMBL" id="JADJEV010000004">
    <property type="protein sequence ID" value="MBK6974324.1"/>
    <property type="molecule type" value="Genomic_DNA"/>
</dbReference>
<organism evidence="2 3">
    <name type="scientific">Candidatus Methylophosphatis roskildensis</name>
    <dbReference type="NCBI Taxonomy" id="2899263"/>
    <lineage>
        <taxon>Bacteria</taxon>
        <taxon>Pseudomonadati</taxon>
        <taxon>Pseudomonadota</taxon>
        <taxon>Betaproteobacteria</taxon>
        <taxon>Nitrosomonadales</taxon>
        <taxon>Sterolibacteriaceae</taxon>
        <taxon>Candidatus Methylophosphatis</taxon>
    </lineage>
</organism>
<evidence type="ECO:0000313" key="3">
    <source>
        <dbReference type="Proteomes" id="UP000807785"/>
    </source>
</evidence>
<gene>
    <name evidence="2" type="ORF">IPH26_15720</name>
</gene>
<dbReference type="Proteomes" id="UP000807785">
    <property type="component" value="Unassembled WGS sequence"/>
</dbReference>
<protein>
    <submittedName>
        <fullName evidence="2">Uncharacterized protein</fullName>
    </submittedName>
</protein>
<comment type="caution">
    <text evidence="2">The sequence shown here is derived from an EMBL/GenBank/DDBJ whole genome shotgun (WGS) entry which is preliminary data.</text>
</comment>
<accession>A0A9D7E534</accession>
<name>A0A9D7E534_9PROT</name>